<organism evidence="2 3">
    <name type="scientific">Methylomonas koyamae</name>
    <dbReference type="NCBI Taxonomy" id="702114"/>
    <lineage>
        <taxon>Bacteria</taxon>
        <taxon>Pseudomonadati</taxon>
        <taxon>Pseudomonadota</taxon>
        <taxon>Gammaproteobacteria</taxon>
        <taxon>Methylococcales</taxon>
        <taxon>Methylococcaceae</taxon>
        <taxon>Methylomonas</taxon>
    </lineage>
</organism>
<name>A0A177NRC0_9GAMM</name>
<evidence type="ECO:0000259" key="1">
    <source>
        <dbReference type="Pfam" id="PF04606"/>
    </source>
</evidence>
<evidence type="ECO:0000313" key="2">
    <source>
        <dbReference type="EMBL" id="OAI19853.1"/>
    </source>
</evidence>
<sequence>MTVYCPNCQSKARITSRNNLNDEKTVADLYCQCLNTKACGATFVTTLGFKHYLNPPATSTVQLAANLLNTLTKAERAALLQGMPPG</sequence>
<comment type="caution">
    <text evidence="2">The sequence shown here is derived from an EMBL/GenBank/DDBJ whole genome shotgun (WGS) entry which is preliminary data.</text>
</comment>
<dbReference type="AlphaFoldDB" id="A0A177NRC0"/>
<dbReference type="OrthoDB" id="5570641at2"/>
<dbReference type="Pfam" id="PF04606">
    <property type="entry name" value="Ogr_Delta"/>
    <property type="match status" value="1"/>
</dbReference>
<protein>
    <recommendedName>
        <fullName evidence="1">Zinc finger Ogr/Delta-type domain-containing protein</fullName>
    </recommendedName>
</protein>
<proteinExistence type="predicted"/>
<dbReference type="Proteomes" id="UP000077857">
    <property type="component" value="Unassembled WGS sequence"/>
</dbReference>
<gene>
    <name evidence="2" type="ORF">A1507_05735</name>
</gene>
<dbReference type="InterPro" id="IPR007684">
    <property type="entry name" value="Znf_Ogr/Delta"/>
</dbReference>
<accession>A0A177NRC0</accession>
<feature type="domain" description="Zinc finger Ogr/Delta-type" evidence="1">
    <location>
        <begin position="5"/>
        <end position="53"/>
    </location>
</feature>
<reference evidence="2 3" key="1">
    <citation type="submission" date="2016-03" db="EMBL/GenBank/DDBJ databases">
        <authorList>
            <person name="Ploux O."/>
        </authorList>
    </citation>
    <scope>NUCLEOTIDE SEQUENCE [LARGE SCALE GENOMIC DNA]</scope>
    <source>
        <strain evidence="2 3">R-45378</strain>
    </source>
</reference>
<dbReference type="EMBL" id="LUUJ01000044">
    <property type="protein sequence ID" value="OAI19853.1"/>
    <property type="molecule type" value="Genomic_DNA"/>
</dbReference>
<dbReference type="RefSeq" id="WP_064039277.1">
    <property type="nucleotide sequence ID" value="NZ_LUUJ01000044.1"/>
</dbReference>
<evidence type="ECO:0000313" key="3">
    <source>
        <dbReference type="Proteomes" id="UP000077857"/>
    </source>
</evidence>